<name>A0ABN5JUW5_9PSED</name>
<accession>A0ABN5JUW5</accession>
<protein>
    <recommendedName>
        <fullName evidence="1">SGNH domain-containing protein</fullName>
    </recommendedName>
</protein>
<reference evidence="2 3" key="1">
    <citation type="journal article" date="2018" name="Front. Microbiol.">
        <title>Pseudomonas rhizophila S211, a New Plant Growth-Promoting Rhizobacterium with Potential in Pesticide-Bioremediation.</title>
        <authorList>
            <person name="Hassen W."/>
            <person name="Neifar M."/>
            <person name="Cherif H."/>
            <person name="Najjari A."/>
            <person name="Chouchane H."/>
            <person name="Driouich R.C."/>
            <person name="Salah A."/>
            <person name="Naili F."/>
            <person name="Mosbah A."/>
            <person name="Souissi Y."/>
            <person name="Raddadi N."/>
            <person name="Ouzari H.I."/>
            <person name="Fava F."/>
            <person name="Cherif A."/>
        </authorList>
    </citation>
    <scope>NUCLEOTIDE SEQUENCE [LARGE SCALE GENOMIC DNA]</scope>
    <source>
        <strain evidence="2 3">S211</strain>
    </source>
</reference>
<dbReference type="Proteomes" id="UP000241936">
    <property type="component" value="Chromosome"/>
</dbReference>
<gene>
    <name evidence="2" type="ORF">CRX69_14225</name>
</gene>
<organism evidence="2 3">
    <name type="scientific">Pseudomonas rhizophila</name>
    <dbReference type="NCBI Taxonomy" id="2045200"/>
    <lineage>
        <taxon>Bacteria</taxon>
        <taxon>Pseudomonadati</taxon>
        <taxon>Pseudomonadota</taxon>
        <taxon>Gammaproteobacteria</taxon>
        <taxon>Pseudomonadales</taxon>
        <taxon>Pseudomonadaceae</taxon>
        <taxon>Pseudomonas</taxon>
    </lineage>
</organism>
<feature type="domain" description="SGNH" evidence="1">
    <location>
        <begin position="106"/>
        <end position="334"/>
    </location>
</feature>
<proteinExistence type="predicted"/>
<keyword evidence="3" id="KW-1185">Reference proteome</keyword>
<sequence>MEKCAIVAISIFLGWLLYSFVETPFRRVKSDSPTSDGYRFGLMCTLLSMTLILPAATAWGGGWAWRTGAMPAWVTAQLNNSKQFHTDQYGGAGYPYNGWISGGTSAVADLVVLGDSHARHYAEGLNKVIGGPKSKSIYIRSTSCILLPGITRLTPGEDWDKLCAGALNSAIQVIKKSPGAAVMLSESWGEQLQMGGLMESRKSIPGGDTDQGYRFIAGKIEELRNAIRGHQLILIGNVPGAGSPDVIGCFARPKYFPIDCASKLVRREADIPTRSGSLILEEYASSKDDVTYLNPYRAFCSGGYCRAIDDDGVFYSDTYHLSKHGSLEFVRYFEAQIFGILSQDLKVSGRGVTSNSAPDG</sequence>
<dbReference type="Pfam" id="PF19040">
    <property type="entry name" value="SGNH"/>
    <property type="match status" value="1"/>
</dbReference>
<evidence type="ECO:0000259" key="1">
    <source>
        <dbReference type="Pfam" id="PF19040"/>
    </source>
</evidence>
<dbReference type="EMBL" id="CP024081">
    <property type="protein sequence ID" value="AVU76302.1"/>
    <property type="molecule type" value="Genomic_DNA"/>
</dbReference>
<evidence type="ECO:0000313" key="3">
    <source>
        <dbReference type="Proteomes" id="UP000241936"/>
    </source>
</evidence>
<evidence type="ECO:0000313" key="2">
    <source>
        <dbReference type="EMBL" id="AVU76302.1"/>
    </source>
</evidence>
<dbReference type="InterPro" id="IPR043968">
    <property type="entry name" value="SGNH"/>
</dbReference>